<evidence type="ECO:0000313" key="1">
    <source>
        <dbReference type="EMBL" id="CAK9117152.1"/>
    </source>
</evidence>
<sequence>MVDLGSCNGYFALKAAYRHPEADIVAVEGSVGIGNGTAGLQGTVGQILRTEAVQTHLRWIQKLRLTNCFVAPEVWDYQHICSLASSGRPICDAMFLLSVVHHIDNVSSQQYAKAGLSRVQGGIDLIAKLLLLSPRHFVELPQQPWLKALFDAFGTPRAILEEAAKATGLRWAFKGPIFTAEWFGSRDTWVMEVQDEMPELDIQSCPFPLLYRGNELDSEPEIRDGFHNVDGLNFPGEDNLPLAMKLADDVNDVEIVLPVFLDSNALVFVFQAEKALKPEELCASLVVNGLIKDALKEDVKTATEDVAMAVDDSGDEMEDDVLSLCDQSEAEEVDLACRLAQRVVQEGIHLDITKAVQDASHQSVSTEFEEVSAFSEEEEEDRVLDKEAEAARLEARQTLIQAAQSGRLLTALQEATAAKAEMDVAALRQEAKQKLLAAAQDGRLAAAFKSKAEAVEVEPQEPDVESLRREARDTLLKAARDGRLASAFSDMRKAAEVSSEKCVAKGAACHFEGKLNITQCLAKVASLSLQCRYAIDEGHSCEKLGWQKG</sequence>
<evidence type="ECO:0000313" key="2">
    <source>
        <dbReference type="Proteomes" id="UP001642484"/>
    </source>
</evidence>
<protein>
    <submittedName>
        <fullName evidence="1">Uncharacterized protein</fullName>
    </submittedName>
</protein>
<dbReference type="EMBL" id="CAXAMN010028595">
    <property type="protein sequence ID" value="CAK9117152.1"/>
    <property type="molecule type" value="Genomic_DNA"/>
</dbReference>
<proteinExistence type="predicted"/>
<reference evidence="1 2" key="1">
    <citation type="submission" date="2024-02" db="EMBL/GenBank/DDBJ databases">
        <authorList>
            <person name="Chen Y."/>
            <person name="Shah S."/>
            <person name="Dougan E. K."/>
            <person name="Thang M."/>
            <person name="Chan C."/>
        </authorList>
    </citation>
    <scope>NUCLEOTIDE SEQUENCE [LARGE SCALE GENOMIC DNA]</scope>
</reference>
<dbReference type="Proteomes" id="UP001642484">
    <property type="component" value="Unassembled WGS sequence"/>
</dbReference>
<accession>A0ABP0SXP7</accession>
<comment type="caution">
    <text evidence="1">The sequence shown here is derived from an EMBL/GenBank/DDBJ whole genome shotgun (WGS) entry which is preliminary data.</text>
</comment>
<keyword evidence="2" id="KW-1185">Reference proteome</keyword>
<gene>
    <name evidence="1" type="ORF">CCMP2556_LOCUS54555</name>
</gene>
<organism evidence="1 2">
    <name type="scientific">Durusdinium trenchii</name>
    <dbReference type="NCBI Taxonomy" id="1381693"/>
    <lineage>
        <taxon>Eukaryota</taxon>
        <taxon>Sar</taxon>
        <taxon>Alveolata</taxon>
        <taxon>Dinophyceae</taxon>
        <taxon>Suessiales</taxon>
        <taxon>Symbiodiniaceae</taxon>
        <taxon>Durusdinium</taxon>
    </lineage>
</organism>
<name>A0ABP0SXP7_9DINO</name>